<name>A0ABS1MGK9_9NOCA</name>
<organism evidence="1 2">
    <name type="scientific">Nocardia acididurans</name>
    <dbReference type="NCBI Taxonomy" id="2802282"/>
    <lineage>
        <taxon>Bacteria</taxon>
        <taxon>Bacillati</taxon>
        <taxon>Actinomycetota</taxon>
        <taxon>Actinomycetes</taxon>
        <taxon>Mycobacteriales</taxon>
        <taxon>Nocardiaceae</taxon>
        <taxon>Nocardia</taxon>
    </lineage>
</organism>
<dbReference type="Proteomes" id="UP000602198">
    <property type="component" value="Unassembled WGS sequence"/>
</dbReference>
<protein>
    <submittedName>
        <fullName evidence="1">Uncharacterized protein</fullName>
    </submittedName>
</protein>
<dbReference type="RefSeq" id="WP_201957532.1">
    <property type="nucleotide sequence ID" value="NZ_JAERRJ010000019.1"/>
</dbReference>
<evidence type="ECO:0000313" key="2">
    <source>
        <dbReference type="Proteomes" id="UP000602198"/>
    </source>
</evidence>
<comment type="caution">
    <text evidence="1">The sequence shown here is derived from an EMBL/GenBank/DDBJ whole genome shotgun (WGS) entry which is preliminary data.</text>
</comment>
<proteinExistence type="predicted"/>
<accession>A0ABS1MGK9</accession>
<gene>
    <name evidence="1" type="ORF">JK358_35905</name>
</gene>
<dbReference type="EMBL" id="JAERRJ010000019">
    <property type="protein sequence ID" value="MBL1079801.1"/>
    <property type="molecule type" value="Genomic_DNA"/>
</dbReference>
<sequence length="187" mass="21280">MTLTVPVVAAWDVDVARRIVDDMQSAATEFEHTIVDVSRLSSGLGEYFDTESGKESEVILGRRQDQLRTLANCIRSLVPILVERFNEIHVRVVYIRAYLDVARELRLRVAENGRVEHMEGFEKYTVLRFGPEGGEFRSKLVSEIDEFRSRATVAIQDLLSQVEQLDNTTADSVVDEWFKVVVAASRF</sequence>
<keyword evidence="2" id="KW-1185">Reference proteome</keyword>
<reference evidence="1 2" key="1">
    <citation type="submission" date="2021-01" db="EMBL/GenBank/DDBJ databases">
        <title>WGS of actinomycetes isolated from Thailand.</title>
        <authorList>
            <person name="Thawai C."/>
        </authorList>
    </citation>
    <scope>NUCLEOTIDE SEQUENCE [LARGE SCALE GENOMIC DNA]</scope>
    <source>
        <strain evidence="1 2">LPG 2</strain>
    </source>
</reference>
<evidence type="ECO:0000313" key="1">
    <source>
        <dbReference type="EMBL" id="MBL1079801.1"/>
    </source>
</evidence>